<sequence>MAKDSSKTVVIVDDEIDWCLLMKAYLSRFNYAVFCFYTLREAFPTIYSIKPDIIFLDNNLPDGVGWEKANELLDQLPELELNLISAYRNVLPAALHRPDAIRVWEKPVSVKDLDAYFAN</sequence>
<dbReference type="Pfam" id="PF00072">
    <property type="entry name" value="Response_reg"/>
    <property type="match status" value="1"/>
</dbReference>
<keyword evidence="1" id="KW-0597">Phosphoprotein</keyword>
<dbReference type="RefSeq" id="WP_116846616.1">
    <property type="nucleotide sequence ID" value="NZ_QTJU01000002.1"/>
</dbReference>
<keyword evidence="4" id="KW-1185">Reference proteome</keyword>
<evidence type="ECO:0000313" key="4">
    <source>
        <dbReference type="Proteomes" id="UP000261284"/>
    </source>
</evidence>
<dbReference type="AlphaFoldDB" id="A0A3E1NL21"/>
<name>A0A3E1NL21_9BACT</name>
<dbReference type="Gene3D" id="3.40.50.2300">
    <property type="match status" value="1"/>
</dbReference>
<feature type="modified residue" description="4-aspartylphosphate" evidence="1">
    <location>
        <position position="57"/>
    </location>
</feature>
<proteinExistence type="predicted"/>
<evidence type="ECO:0000256" key="1">
    <source>
        <dbReference type="PROSITE-ProRule" id="PRU00169"/>
    </source>
</evidence>
<protein>
    <submittedName>
        <fullName evidence="3">Response regulator</fullName>
    </submittedName>
</protein>
<dbReference type="InterPro" id="IPR011006">
    <property type="entry name" value="CheY-like_superfamily"/>
</dbReference>
<dbReference type="GO" id="GO:0000160">
    <property type="term" value="P:phosphorelay signal transduction system"/>
    <property type="evidence" value="ECO:0007669"/>
    <property type="project" value="InterPro"/>
</dbReference>
<dbReference type="OrthoDB" id="9789181at2"/>
<reference evidence="3 4" key="1">
    <citation type="submission" date="2018-08" db="EMBL/GenBank/DDBJ databases">
        <title>Chitinophagaceae sp. K23C18032701, a novel bacterium isolated from forest soil.</title>
        <authorList>
            <person name="Wang C."/>
        </authorList>
    </citation>
    <scope>NUCLEOTIDE SEQUENCE [LARGE SCALE GENOMIC DNA]</scope>
    <source>
        <strain evidence="3 4">K23C18032701</strain>
    </source>
</reference>
<evidence type="ECO:0000259" key="2">
    <source>
        <dbReference type="PROSITE" id="PS50110"/>
    </source>
</evidence>
<comment type="caution">
    <text evidence="3">The sequence shown here is derived from an EMBL/GenBank/DDBJ whole genome shotgun (WGS) entry which is preliminary data.</text>
</comment>
<gene>
    <name evidence="3" type="ORF">DXN05_07470</name>
</gene>
<feature type="domain" description="Response regulatory" evidence="2">
    <location>
        <begin position="8"/>
        <end position="119"/>
    </location>
</feature>
<dbReference type="EMBL" id="QTJU01000002">
    <property type="protein sequence ID" value="RFM28626.1"/>
    <property type="molecule type" value="Genomic_DNA"/>
</dbReference>
<accession>A0A3E1NL21</accession>
<dbReference type="Proteomes" id="UP000261284">
    <property type="component" value="Unassembled WGS sequence"/>
</dbReference>
<dbReference type="CDD" id="cd00156">
    <property type="entry name" value="REC"/>
    <property type="match status" value="1"/>
</dbReference>
<organism evidence="3 4">
    <name type="scientific">Deminuibacter soli</name>
    <dbReference type="NCBI Taxonomy" id="2291815"/>
    <lineage>
        <taxon>Bacteria</taxon>
        <taxon>Pseudomonadati</taxon>
        <taxon>Bacteroidota</taxon>
        <taxon>Chitinophagia</taxon>
        <taxon>Chitinophagales</taxon>
        <taxon>Chitinophagaceae</taxon>
        <taxon>Deminuibacter</taxon>
    </lineage>
</organism>
<dbReference type="SUPFAM" id="SSF52172">
    <property type="entry name" value="CheY-like"/>
    <property type="match status" value="1"/>
</dbReference>
<dbReference type="PROSITE" id="PS50110">
    <property type="entry name" value="RESPONSE_REGULATORY"/>
    <property type="match status" value="1"/>
</dbReference>
<dbReference type="InterPro" id="IPR001789">
    <property type="entry name" value="Sig_transdc_resp-reg_receiver"/>
</dbReference>
<evidence type="ECO:0000313" key="3">
    <source>
        <dbReference type="EMBL" id="RFM28626.1"/>
    </source>
</evidence>